<dbReference type="EMBL" id="JABEMB010000036">
    <property type="protein sequence ID" value="NNH05205.1"/>
    <property type="molecule type" value="Genomic_DNA"/>
</dbReference>
<feature type="domain" description="SnoaL-like" evidence="1">
    <location>
        <begin position="20"/>
        <end position="115"/>
    </location>
</feature>
<protein>
    <submittedName>
        <fullName evidence="2">SnoaL-like domain-containing protein</fullName>
    </submittedName>
</protein>
<dbReference type="Proteomes" id="UP000543598">
    <property type="component" value="Unassembled WGS sequence"/>
</dbReference>
<evidence type="ECO:0000313" key="3">
    <source>
        <dbReference type="Proteomes" id="UP000543598"/>
    </source>
</evidence>
<proteinExistence type="predicted"/>
<name>A0A7Y2M2B2_9MICO</name>
<evidence type="ECO:0000313" key="2">
    <source>
        <dbReference type="EMBL" id="NNH05205.1"/>
    </source>
</evidence>
<gene>
    <name evidence="2" type="ORF">HLA99_15265</name>
</gene>
<dbReference type="InterPro" id="IPR037401">
    <property type="entry name" value="SnoaL-like"/>
</dbReference>
<dbReference type="PANTHER" id="PTHR41252">
    <property type="entry name" value="BLR2505 PROTEIN"/>
    <property type="match status" value="1"/>
</dbReference>
<keyword evidence="3" id="KW-1185">Reference proteome</keyword>
<sequence>MSNKEIVERAFRDWAEGKGYVSSIFADDLTWEIVGRSAASRHYRSAHEFSAEVLEPFGRRFRHDAPFRPVAVRGVYADGDTVVVLWDGAGTTIADTTYENTYAWFLRLRDGLVVDGVAFYDSIAFNELWESVAPS</sequence>
<dbReference type="PANTHER" id="PTHR41252:SF1">
    <property type="entry name" value="BLR2505 PROTEIN"/>
    <property type="match status" value="1"/>
</dbReference>
<accession>A0A7Y2M2B2</accession>
<dbReference type="InterPro" id="IPR032710">
    <property type="entry name" value="NTF2-like_dom_sf"/>
</dbReference>
<dbReference type="Gene3D" id="3.10.450.50">
    <property type="match status" value="1"/>
</dbReference>
<dbReference type="SUPFAM" id="SSF54427">
    <property type="entry name" value="NTF2-like"/>
    <property type="match status" value="1"/>
</dbReference>
<organism evidence="2 3">
    <name type="scientific">Microbacterium ulmi</name>
    <dbReference type="NCBI Taxonomy" id="179095"/>
    <lineage>
        <taxon>Bacteria</taxon>
        <taxon>Bacillati</taxon>
        <taxon>Actinomycetota</taxon>
        <taxon>Actinomycetes</taxon>
        <taxon>Micrococcales</taxon>
        <taxon>Microbacteriaceae</taxon>
        <taxon>Microbacterium</taxon>
    </lineage>
</organism>
<dbReference type="RefSeq" id="WP_167039202.1">
    <property type="nucleotide sequence ID" value="NZ_BAAANA010000001.1"/>
</dbReference>
<reference evidence="2 3" key="1">
    <citation type="submission" date="2020-05" db="EMBL/GenBank/DDBJ databases">
        <title>MicrobeNet Type strains.</title>
        <authorList>
            <person name="Nicholson A.C."/>
        </authorList>
    </citation>
    <scope>NUCLEOTIDE SEQUENCE [LARGE SCALE GENOMIC DNA]</scope>
    <source>
        <strain evidence="2 3">JCM 14282</strain>
    </source>
</reference>
<dbReference type="AlphaFoldDB" id="A0A7Y2M2B2"/>
<comment type="caution">
    <text evidence="2">The sequence shown here is derived from an EMBL/GenBank/DDBJ whole genome shotgun (WGS) entry which is preliminary data.</text>
</comment>
<dbReference type="Pfam" id="PF12680">
    <property type="entry name" value="SnoaL_2"/>
    <property type="match status" value="1"/>
</dbReference>
<evidence type="ECO:0000259" key="1">
    <source>
        <dbReference type="Pfam" id="PF12680"/>
    </source>
</evidence>